<dbReference type="RefSeq" id="WP_258543387.1">
    <property type="nucleotide sequence ID" value="NZ_OU015584.1"/>
</dbReference>
<evidence type="ECO:0000256" key="3">
    <source>
        <dbReference type="ARBA" id="ARBA00022801"/>
    </source>
</evidence>
<evidence type="ECO:0000256" key="4">
    <source>
        <dbReference type="ARBA" id="ARBA00051722"/>
    </source>
</evidence>
<dbReference type="AlphaFoldDB" id="A0A916JS38"/>
<dbReference type="SUPFAM" id="SSF89550">
    <property type="entry name" value="PHP domain-like"/>
    <property type="match status" value="1"/>
</dbReference>
<dbReference type="KEGG" id="ptan:CRYO30217_03199"/>
<dbReference type="Pfam" id="PF19567">
    <property type="entry name" value="CpsB_CapC"/>
    <property type="match status" value="1"/>
</dbReference>
<dbReference type="EC" id="3.1.3.48" evidence="2"/>
<dbReference type="InterPro" id="IPR016667">
    <property type="entry name" value="Caps_polysacc_synth_CpsB/CapC"/>
</dbReference>
<keyword evidence="3" id="KW-0378">Hydrolase</keyword>
<dbReference type="PANTHER" id="PTHR39181">
    <property type="entry name" value="TYROSINE-PROTEIN PHOSPHATASE YWQE"/>
    <property type="match status" value="1"/>
</dbReference>
<dbReference type="EMBL" id="OU015584">
    <property type="protein sequence ID" value="CAG5086606.1"/>
    <property type="molecule type" value="Genomic_DNA"/>
</dbReference>
<protein>
    <recommendedName>
        <fullName evidence="2">protein-tyrosine-phosphatase</fullName>
        <ecNumber evidence="2">3.1.3.48</ecNumber>
    </recommendedName>
</protein>
<keyword evidence="6" id="KW-1185">Reference proteome</keyword>
<dbReference type="GO" id="GO:0004725">
    <property type="term" value="F:protein tyrosine phosphatase activity"/>
    <property type="evidence" value="ECO:0007669"/>
    <property type="project" value="UniProtKB-EC"/>
</dbReference>
<organism evidence="5 6">
    <name type="scientific">Parvicella tangerina</name>
    <dbReference type="NCBI Taxonomy" id="2829795"/>
    <lineage>
        <taxon>Bacteria</taxon>
        <taxon>Pseudomonadati</taxon>
        <taxon>Bacteroidota</taxon>
        <taxon>Flavobacteriia</taxon>
        <taxon>Flavobacteriales</taxon>
        <taxon>Parvicellaceae</taxon>
        <taxon>Parvicella</taxon>
    </lineage>
</organism>
<dbReference type="InterPro" id="IPR016195">
    <property type="entry name" value="Pol/histidinol_Pase-like"/>
</dbReference>
<dbReference type="Gene3D" id="3.20.20.140">
    <property type="entry name" value="Metal-dependent hydrolases"/>
    <property type="match status" value="1"/>
</dbReference>
<dbReference type="GO" id="GO:0030145">
    <property type="term" value="F:manganese ion binding"/>
    <property type="evidence" value="ECO:0007669"/>
    <property type="project" value="InterPro"/>
</dbReference>
<name>A0A916JS38_9FLAO</name>
<comment type="catalytic activity">
    <reaction evidence="4">
        <text>O-phospho-L-tyrosyl-[protein] + H2O = L-tyrosyl-[protein] + phosphate</text>
        <dbReference type="Rhea" id="RHEA:10684"/>
        <dbReference type="Rhea" id="RHEA-COMP:10136"/>
        <dbReference type="Rhea" id="RHEA-COMP:20101"/>
        <dbReference type="ChEBI" id="CHEBI:15377"/>
        <dbReference type="ChEBI" id="CHEBI:43474"/>
        <dbReference type="ChEBI" id="CHEBI:46858"/>
        <dbReference type="ChEBI" id="CHEBI:61978"/>
        <dbReference type="EC" id="3.1.3.48"/>
    </reaction>
</comment>
<proteinExistence type="inferred from homology"/>
<reference evidence="5" key="1">
    <citation type="submission" date="2021-04" db="EMBL/GenBank/DDBJ databases">
        <authorList>
            <person name="Rodrigo-Torres L."/>
            <person name="Arahal R. D."/>
            <person name="Lucena T."/>
        </authorList>
    </citation>
    <scope>NUCLEOTIDE SEQUENCE</scope>
    <source>
        <strain evidence="5">AS29M-1</strain>
    </source>
</reference>
<gene>
    <name evidence="5" type="ORF">CRYO30217_03199</name>
</gene>
<evidence type="ECO:0000256" key="1">
    <source>
        <dbReference type="ARBA" id="ARBA00005750"/>
    </source>
</evidence>
<sequence>MGLFGKLFGKKKEKDLDPADLSVLKVDVHSHLIPGIDDGAAQMEDSLNLLAEFEAMGYKKVITTPHVMSDYYRNTTDIILNGLDDVRRAKEKRGLSIEIDAAAEYNLDADFEPKIEAGDLLTFGDNYVLFELPFMSEPPMFNDIVWKLQMKGYKPMLAHVERYGFWHNQWDKIESLKDRGVAIQVNINSLTGHYGPEVKAIADKLIENDMVDLLGSDCHNLNHIGLMQRARRKPALHKVIQSEKLINKKL</sequence>
<dbReference type="Proteomes" id="UP000683507">
    <property type="component" value="Chromosome"/>
</dbReference>
<evidence type="ECO:0000313" key="5">
    <source>
        <dbReference type="EMBL" id="CAG5086606.1"/>
    </source>
</evidence>
<evidence type="ECO:0000256" key="2">
    <source>
        <dbReference type="ARBA" id="ARBA00013064"/>
    </source>
</evidence>
<comment type="similarity">
    <text evidence="1">Belongs to the metallo-dependent hydrolases superfamily. CpsB/CapC family.</text>
</comment>
<evidence type="ECO:0000313" key="6">
    <source>
        <dbReference type="Proteomes" id="UP000683507"/>
    </source>
</evidence>
<accession>A0A916JS38</accession>
<dbReference type="PANTHER" id="PTHR39181:SF1">
    <property type="entry name" value="TYROSINE-PROTEIN PHOSPHATASE YWQE"/>
    <property type="match status" value="1"/>
</dbReference>